<evidence type="ECO:0000256" key="13">
    <source>
        <dbReference type="SAM" id="Coils"/>
    </source>
</evidence>
<evidence type="ECO:0000256" key="9">
    <source>
        <dbReference type="ARBA" id="ARBA00023033"/>
    </source>
</evidence>
<name>A0A6A2Y8D9_HIBSY</name>
<dbReference type="Proteomes" id="UP000436088">
    <property type="component" value="Unassembled WGS sequence"/>
</dbReference>
<feature type="transmembrane region" description="Helical" evidence="14">
    <location>
        <begin position="6"/>
        <end position="24"/>
    </location>
</feature>
<organism evidence="15 16">
    <name type="scientific">Hibiscus syriacus</name>
    <name type="common">Rose of Sharon</name>
    <dbReference type="NCBI Taxonomy" id="106335"/>
    <lineage>
        <taxon>Eukaryota</taxon>
        <taxon>Viridiplantae</taxon>
        <taxon>Streptophyta</taxon>
        <taxon>Embryophyta</taxon>
        <taxon>Tracheophyta</taxon>
        <taxon>Spermatophyta</taxon>
        <taxon>Magnoliopsida</taxon>
        <taxon>eudicotyledons</taxon>
        <taxon>Gunneridae</taxon>
        <taxon>Pentapetalae</taxon>
        <taxon>rosids</taxon>
        <taxon>malvids</taxon>
        <taxon>Malvales</taxon>
        <taxon>Malvaceae</taxon>
        <taxon>Malvoideae</taxon>
        <taxon>Hibiscus</taxon>
    </lineage>
</organism>
<dbReference type="GO" id="GO:0016705">
    <property type="term" value="F:oxidoreductase activity, acting on paired donors, with incorporation or reduction of molecular oxygen"/>
    <property type="evidence" value="ECO:0007669"/>
    <property type="project" value="InterPro"/>
</dbReference>
<evidence type="ECO:0000256" key="4">
    <source>
        <dbReference type="ARBA" id="ARBA00022692"/>
    </source>
</evidence>
<dbReference type="InterPro" id="IPR001128">
    <property type="entry name" value="Cyt_P450"/>
</dbReference>
<dbReference type="GO" id="GO:0020037">
    <property type="term" value="F:heme binding"/>
    <property type="evidence" value="ECO:0007669"/>
    <property type="project" value="InterPro"/>
</dbReference>
<evidence type="ECO:0000313" key="15">
    <source>
        <dbReference type="EMBL" id="KAE8673166.1"/>
    </source>
</evidence>
<feature type="coiled-coil region" evidence="13">
    <location>
        <begin position="234"/>
        <end position="281"/>
    </location>
</feature>
<reference evidence="15" key="1">
    <citation type="submission" date="2019-09" db="EMBL/GenBank/DDBJ databases">
        <title>Draft genome information of white flower Hibiscus syriacus.</title>
        <authorList>
            <person name="Kim Y.-M."/>
        </authorList>
    </citation>
    <scope>NUCLEOTIDE SEQUENCE [LARGE SCALE GENOMIC DNA]</scope>
    <source>
        <strain evidence="15">YM2019G1</strain>
    </source>
</reference>
<evidence type="ECO:0000256" key="14">
    <source>
        <dbReference type="SAM" id="Phobius"/>
    </source>
</evidence>
<keyword evidence="13" id="KW-0175">Coiled coil</keyword>
<keyword evidence="6 14" id="KW-1133">Transmembrane helix</keyword>
<keyword evidence="9 12" id="KW-0503">Monooxygenase</keyword>
<dbReference type="GO" id="GO:0005506">
    <property type="term" value="F:iron ion binding"/>
    <property type="evidence" value="ECO:0007669"/>
    <property type="project" value="InterPro"/>
</dbReference>
<dbReference type="CDD" id="cd20653">
    <property type="entry name" value="CYP81"/>
    <property type="match status" value="1"/>
</dbReference>
<evidence type="ECO:0000256" key="1">
    <source>
        <dbReference type="ARBA" id="ARBA00004167"/>
    </source>
</evidence>
<dbReference type="GO" id="GO:0016020">
    <property type="term" value="C:membrane"/>
    <property type="evidence" value="ECO:0007669"/>
    <property type="project" value="UniProtKB-SubCell"/>
</dbReference>
<keyword evidence="16" id="KW-1185">Reference proteome</keyword>
<evidence type="ECO:0000256" key="7">
    <source>
        <dbReference type="ARBA" id="ARBA00023002"/>
    </source>
</evidence>
<dbReference type="InterPro" id="IPR050651">
    <property type="entry name" value="Plant_Cytochrome_P450_Monoox"/>
</dbReference>
<feature type="binding site" description="axial binding residue" evidence="11">
    <location>
        <position position="446"/>
    </location>
    <ligand>
        <name>heme</name>
        <dbReference type="ChEBI" id="CHEBI:30413"/>
    </ligand>
    <ligandPart>
        <name>Fe</name>
        <dbReference type="ChEBI" id="CHEBI:18248"/>
    </ligandPart>
</feature>
<dbReference type="PROSITE" id="PS00086">
    <property type="entry name" value="CYTOCHROME_P450"/>
    <property type="match status" value="1"/>
</dbReference>
<evidence type="ECO:0000256" key="10">
    <source>
        <dbReference type="ARBA" id="ARBA00023136"/>
    </source>
</evidence>
<gene>
    <name evidence="15" type="ORF">F3Y22_tig00111810pilonHSYRG00239</name>
</gene>
<comment type="cofactor">
    <cofactor evidence="11">
        <name>heme</name>
        <dbReference type="ChEBI" id="CHEBI:30413"/>
    </cofactor>
</comment>
<accession>A0A6A2Y8D9</accession>
<evidence type="ECO:0000256" key="5">
    <source>
        <dbReference type="ARBA" id="ARBA00022723"/>
    </source>
</evidence>
<sequence>MEVTTIIYSSLSLIFLLLCLNLLFQSKKLPKNLPPSPPSLPILGHLHLLKPPVHRFYHSLSQKYGPIFSLRLGSRLVVIVSSSTAAEECFTKNDVLLANRPNLIIWKYLGYNYTTITSSSYGDHWRNLRRIGAIEIFSSSRLNAFASIRKDEVRRLLVKLSRDSRRGFAIVELKSMLHDLTFNNIMRMLAGKRYYGDEVMDDDEASVFRELIEQTASYAGSGNRSDFMPVLNWFEGYEKKVKKLGEKMDRLLQKLIDEHRYKKLENNNNIYNSTIDHLLNLQQSDPHYYTDEIIKGLMLVLIFAGTDTSAVTLEWAMSNLLNHPEVLRRAKAEIDSEIGEENLIDESDLPKLKYLQSIIHETLRLYPAVPLLLPHVPSSDCTIGGYDVPRGTIVLVNAWSIHRDPNSWEDPTSFKPERFENDEKLGGDDDLGTHKLMPFGLGRRACPGAGQAQRVVGLTLGALIQCFEWERIDGKVIDMVEGRGGTMPKAHPLKALCKARPIVYRTFYTN</sequence>
<dbReference type="Gene3D" id="1.10.630.10">
    <property type="entry name" value="Cytochrome P450"/>
    <property type="match status" value="1"/>
</dbReference>
<dbReference type="PANTHER" id="PTHR47947:SF62">
    <property type="entry name" value="CYTOCHROME P450, FAMILY 81, SUBFAMILY D, POLYPEPTIDE 5"/>
    <property type="match status" value="1"/>
</dbReference>
<dbReference type="EMBL" id="VEPZ02001435">
    <property type="protein sequence ID" value="KAE8673166.1"/>
    <property type="molecule type" value="Genomic_DNA"/>
</dbReference>
<evidence type="ECO:0000256" key="2">
    <source>
        <dbReference type="ARBA" id="ARBA00010617"/>
    </source>
</evidence>
<protein>
    <submittedName>
        <fullName evidence="15">Isoflavone 2'-hydroxylase</fullName>
    </submittedName>
</protein>
<dbReference type="GO" id="GO:0004497">
    <property type="term" value="F:monooxygenase activity"/>
    <property type="evidence" value="ECO:0007669"/>
    <property type="project" value="UniProtKB-KW"/>
</dbReference>
<dbReference type="Pfam" id="PF00067">
    <property type="entry name" value="p450"/>
    <property type="match status" value="1"/>
</dbReference>
<keyword evidence="10 14" id="KW-0472">Membrane</keyword>
<keyword evidence="7 12" id="KW-0560">Oxidoreductase</keyword>
<evidence type="ECO:0000256" key="12">
    <source>
        <dbReference type="RuleBase" id="RU000461"/>
    </source>
</evidence>
<keyword evidence="4 14" id="KW-0812">Transmembrane</keyword>
<dbReference type="AlphaFoldDB" id="A0A6A2Y8D9"/>
<dbReference type="PANTHER" id="PTHR47947">
    <property type="entry name" value="CYTOCHROME P450 82C3-RELATED"/>
    <property type="match status" value="1"/>
</dbReference>
<evidence type="ECO:0000256" key="11">
    <source>
        <dbReference type="PIRSR" id="PIRSR602401-1"/>
    </source>
</evidence>
<keyword evidence="8 11" id="KW-0408">Iron</keyword>
<dbReference type="PRINTS" id="PR00463">
    <property type="entry name" value="EP450I"/>
</dbReference>
<evidence type="ECO:0000256" key="8">
    <source>
        <dbReference type="ARBA" id="ARBA00023004"/>
    </source>
</evidence>
<comment type="caution">
    <text evidence="15">The sequence shown here is derived from an EMBL/GenBank/DDBJ whole genome shotgun (WGS) entry which is preliminary data.</text>
</comment>
<dbReference type="InterPro" id="IPR017972">
    <property type="entry name" value="Cyt_P450_CS"/>
</dbReference>
<dbReference type="PRINTS" id="PR00385">
    <property type="entry name" value="P450"/>
</dbReference>
<comment type="subcellular location">
    <subcellularLocation>
        <location evidence="1">Membrane</location>
        <topology evidence="1">Single-pass membrane protein</topology>
    </subcellularLocation>
</comment>
<keyword evidence="5 11" id="KW-0479">Metal-binding</keyword>
<keyword evidence="3 11" id="KW-0349">Heme</keyword>
<evidence type="ECO:0000256" key="3">
    <source>
        <dbReference type="ARBA" id="ARBA00022617"/>
    </source>
</evidence>
<dbReference type="SUPFAM" id="SSF48264">
    <property type="entry name" value="Cytochrome P450"/>
    <property type="match status" value="1"/>
</dbReference>
<evidence type="ECO:0000313" key="16">
    <source>
        <dbReference type="Proteomes" id="UP000436088"/>
    </source>
</evidence>
<dbReference type="InterPro" id="IPR036396">
    <property type="entry name" value="Cyt_P450_sf"/>
</dbReference>
<dbReference type="InterPro" id="IPR002401">
    <property type="entry name" value="Cyt_P450_E_grp-I"/>
</dbReference>
<proteinExistence type="inferred from homology"/>
<dbReference type="FunFam" id="1.10.630.10:FF:000023">
    <property type="entry name" value="Cytochrome P450 family protein"/>
    <property type="match status" value="1"/>
</dbReference>
<comment type="similarity">
    <text evidence="2 12">Belongs to the cytochrome P450 family.</text>
</comment>
<evidence type="ECO:0000256" key="6">
    <source>
        <dbReference type="ARBA" id="ARBA00022989"/>
    </source>
</evidence>